<dbReference type="STRING" id="1255043.TVNIR_1553"/>
<protein>
    <submittedName>
        <fullName evidence="2">Uncharacterized protein</fullName>
    </submittedName>
</protein>
<accession>L0DUE4</accession>
<dbReference type="RefSeq" id="WP_015258352.1">
    <property type="nucleotide sequence ID" value="NC_019902.2"/>
</dbReference>
<evidence type="ECO:0000313" key="2">
    <source>
        <dbReference type="EMBL" id="AGA33219.1"/>
    </source>
</evidence>
<evidence type="ECO:0000256" key="1">
    <source>
        <dbReference type="SAM" id="Phobius"/>
    </source>
</evidence>
<keyword evidence="1" id="KW-0472">Membrane</keyword>
<dbReference type="Proteomes" id="UP000010809">
    <property type="component" value="Chromosome"/>
</dbReference>
<gene>
    <name evidence="2" type="ordered locus">TVNIR_1553</name>
</gene>
<dbReference type="HOGENOM" id="CLU_2774656_0_0_6"/>
<proteinExistence type="predicted"/>
<sequence length="69" mass="7044">MGATYKERFAALPAQDRRLLVAMSAAALGMLLIGIVGGLLTALARGGLLDILPNTGCRTPAIGCSRCTA</sequence>
<dbReference type="PATRIC" id="fig|1255043.3.peg.1573"/>
<reference evidence="2" key="1">
    <citation type="submission" date="2015-12" db="EMBL/GenBank/DDBJ databases">
        <authorList>
            <person name="Tikhonova T.V."/>
            <person name="Pavlov A.R."/>
            <person name="Beletsky A.V."/>
            <person name="Mardanov A.V."/>
            <person name="Sorokin D.Y."/>
            <person name="Ravin N.V."/>
            <person name="Popov V.O."/>
        </authorList>
    </citation>
    <scope>NUCLEOTIDE SEQUENCE</scope>
    <source>
        <strain evidence="2">DSM 14787</strain>
    </source>
</reference>
<evidence type="ECO:0000313" key="3">
    <source>
        <dbReference type="Proteomes" id="UP000010809"/>
    </source>
</evidence>
<dbReference type="AlphaFoldDB" id="L0DUE4"/>
<organism evidence="2 3">
    <name type="scientific">Thioalkalivibrio nitratireducens (strain DSM 14787 / UNIQEM 213 / ALEN2)</name>
    <dbReference type="NCBI Taxonomy" id="1255043"/>
    <lineage>
        <taxon>Bacteria</taxon>
        <taxon>Pseudomonadati</taxon>
        <taxon>Pseudomonadota</taxon>
        <taxon>Gammaproteobacteria</taxon>
        <taxon>Chromatiales</taxon>
        <taxon>Ectothiorhodospiraceae</taxon>
        <taxon>Thioalkalivibrio</taxon>
    </lineage>
</organism>
<keyword evidence="1" id="KW-1133">Transmembrane helix</keyword>
<keyword evidence="3" id="KW-1185">Reference proteome</keyword>
<feature type="transmembrane region" description="Helical" evidence="1">
    <location>
        <begin position="20"/>
        <end position="44"/>
    </location>
</feature>
<keyword evidence="1" id="KW-0812">Transmembrane</keyword>
<name>L0DUE4_THIND</name>
<dbReference type="EMBL" id="CP003989">
    <property type="protein sequence ID" value="AGA33219.1"/>
    <property type="molecule type" value="Genomic_DNA"/>
</dbReference>
<dbReference type="KEGG" id="tni:TVNIR_1553"/>